<dbReference type="Pfam" id="PF01273">
    <property type="entry name" value="LBP_BPI_CETP"/>
    <property type="match status" value="1"/>
</dbReference>
<reference evidence="10" key="3">
    <citation type="submission" date="2023-05" db="EMBL/GenBank/DDBJ databases">
        <authorList>
            <person name="Smith C.H."/>
        </authorList>
    </citation>
    <scope>NUCLEOTIDE SEQUENCE</scope>
    <source>
        <strain evidence="10">CHS0354</strain>
        <tissue evidence="10">Mantle</tissue>
    </source>
</reference>
<dbReference type="FunFam" id="3.15.20.10:FF:000001">
    <property type="entry name" value="Phospholipid transfer protein"/>
    <property type="match status" value="1"/>
</dbReference>
<dbReference type="SMART" id="SM00329">
    <property type="entry name" value="BPI2"/>
    <property type="match status" value="1"/>
</dbReference>
<dbReference type="InterPro" id="IPR017943">
    <property type="entry name" value="Bactericidal_perm-incr_a/b_dom"/>
</dbReference>
<evidence type="ECO:0000256" key="7">
    <source>
        <dbReference type="SAM" id="SignalP"/>
    </source>
</evidence>
<name>A0AAE0STK8_9BIVA</name>
<comment type="caution">
    <text evidence="10">The sequence shown here is derived from an EMBL/GenBank/DDBJ whole genome shotgun (WGS) entry which is preliminary data.</text>
</comment>
<evidence type="ECO:0000256" key="5">
    <source>
        <dbReference type="ARBA" id="ARBA00023180"/>
    </source>
</evidence>
<proteinExistence type="inferred from homology"/>
<evidence type="ECO:0000259" key="9">
    <source>
        <dbReference type="SMART" id="SM00329"/>
    </source>
</evidence>
<evidence type="ECO:0000256" key="4">
    <source>
        <dbReference type="ARBA" id="ARBA00023157"/>
    </source>
</evidence>
<dbReference type="PANTHER" id="PTHR10504">
    <property type="entry name" value="BACTERICIDAL PERMEABILITY-INCREASING BPI PROTEIN-RELATED"/>
    <property type="match status" value="1"/>
</dbReference>
<reference evidence="10" key="2">
    <citation type="journal article" date="2021" name="Genome Biol. Evol.">
        <title>Developing a high-quality reference genome for a parasitic bivalve with doubly uniparental inheritance (Bivalvia: Unionida).</title>
        <authorList>
            <person name="Smith C.H."/>
        </authorList>
    </citation>
    <scope>NUCLEOTIDE SEQUENCE</scope>
    <source>
        <strain evidence="10">CHS0354</strain>
        <tissue evidence="10">Mantle</tissue>
    </source>
</reference>
<dbReference type="Proteomes" id="UP001195483">
    <property type="component" value="Unassembled WGS sequence"/>
</dbReference>
<gene>
    <name evidence="10" type="ORF">CHS0354_018142</name>
</gene>
<evidence type="ECO:0000256" key="2">
    <source>
        <dbReference type="ARBA" id="ARBA00007292"/>
    </source>
</evidence>
<keyword evidence="3" id="KW-0964">Secreted</keyword>
<dbReference type="PANTHER" id="PTHR10504:SF131">
    <property type="entry name" value="BPI2 DOMAIN-CONTAINING PROTEIN"/>
    <property type="match status" value="1"/>
</dbReference>
<keyword evidence="5" id="KW-0325">Glycoprotein</keyword>
<dbReference type="GO" id="GO:0008289">
    <property type="term" value="F:lipid binding"/>
    <property type="evidence" value="ECO:0007669"/>
    <property type="project" value="InterPro"/>
</dbReference>
<dbReference type="Gene3D" id="3.15.10.10">
    <property type="entry name" value="Bactericidal permeability-increasing protein, domain 1"/>
    <property type="match status" value="1"/>
</dbReference>
<dbReference type="InterPro" id="IPR032942">
    <property type="entry name" value="BPI/LBP/Plunc"/>
</dbReference>
<accession>A0AAE0STK8</accession>
<evidence type="ECO:0000256" key="6">
    <source>
        <dbReference type="PIRSR" id="PIRSR002417-50"/>
    </source>
</evidence>
<reference evidence="10" key="1">
    <citation type="journal article" date="2021" name="Genome Biol. Evol.">
        <title>A High-Quality Reference Genome for a Parasitic Bivalve with Doubly Uniparental Inheritance (Bivalvia: Unionida).</title>
        <authorList>
            <person name="Smith C.H."/>
        </authorList>
    </citation>
    <scope>NUCLEOTIDE SEQUENCE</scope>
    <source>
        <strain evidence="10">CHS0354</strain>
    </source>
</reference>
<evidence type="ECO:0000256" key="1">
    <source>
        <dbReference type="ARBA" id="ARBA00004613"/>
    </source>
</evidence>
<keyword evidence="11" id="KW-1185">Reference proteome</keyword>
<dbReference type="PIRSF" id="PIRSF002417">
    <property type="entry name" value="Lipid_binding_protein"/>
    <property type="match status" value="1"/>
</dbReference>
<dbReference type="Pfam" id="PF02886">
    <property type="entry name" value="LBP_BPI_CETP_C"/>
    <property type="match status" value="1"/>
</dbReference>
<keyword evidence="4 6" id="KW-1015">Disulfide bond</keyword>
<feature type="disulfide bond" evidence="6">
    <location>
        <begin position="188"/>
        <end position="227"/>
    </location>
</feature>
<feature type="domain" description="Lipid-binding serum glycoprotein C-terminal" evidence="9">
    <location>
        <begin position="300"/>
        <end position="508"/>
    </location>
</feature>
<dbReference type="InterPro" id="IPR017942">
    <property type="entry name" value="Lipid-bd_serum_glycop_N"/>
</dbReference>
<dbReference type="InterPro" id="IPR001124">
    <property type="entry name" value="Lipid-bd_serum_glycop_C"/>
</dbReference>
<protein>
    <submittedName>
        <fullName evidence="10">Uncharacterized protein</fullName>
    </submittedName>
</protein>
<dbReference type="Gene3D" id="3.15.20.10">
    <property type="entry name" value="Bactericidal permeability-increasing protein, domain 2"/>
    <property type="match status" value="1"/>
</dbReference>
<comment type="similarity">
    <text evidence="2">Belongs to the BPI/LBP/Plunc superfamily. BPI/LBP family.</text>
</comment>
<sequence length="519" mass="56558">MDVRLHGLVFIVSTLTLSVITQSHGSLFHVQVDLKGKTSILPKDKQTILYYEPLQTLLPGFKSRVTLKGLIYADQIAIELLSNAIKTATVPDQHGDTGVVKYDLTGIRVTGFSPPQSSINLIPGSGITWAGNGAKVSMYGNFHYKLDGIIPIEDSGSFDISINGLSFSINAAFGVDSGGRPSVAASGCNCDISSVDITFHGGVAWLYNLFTSLIEPAVRDSIKGTVCSSVTSLINDNGEKELASLPVTVEIANMFLLDYRLIQTPTFTTTYLETYHKGEIFWINNMTEAPFQPAMMADTAGDDKMMYLWLSDYIFNTLGLVAQQHNVLNYNLTGQDLPPDQRGILNTTCTSAECLGLLVPQVGKLYPNSSIELHMFSGISPMMTITPNDVSASCSGKIVFYARQKNNSLPYLFTLMANMQAFLSLSVANEKIYGKVEDIKLAIKVTDSAVGDISSVVLQIIINQVLKSYLIPTLNAIGQKGFPLPVFDGVSFVNSTLMFMQDVILVGTDIQYQGQTFRH</sequence>
<evidence type="ECO:0000259" key="8">
    <source>
        <dbReference type="SMART" id="SM00328"/>
    </source>
</evidence>
<keyword evidence="7" id="KW-0732">Signal</keyword>
<dbReference type="AlphaFoldDB" id="A0AAE0STK8"/>
<evidence type="ECO:0000313" key="10">
    <source>
        <dbReference type="EMBL" id="KAK3597544.1"/>
    </source>
</evidence>
<comment type="subcellular location">
    <subcellularLocation>
        <location evidence="1">Secreted</location>
    </subcellularLocation>
</comment>
<dbReference type="SMART" id="SM00328">
    <property type="entry name" value="BPI1"/>
    <property type="match status" value="1"/>
</dbReference>
<dbReference type="InterPro" id="IPR030675">
    <property type="entry name" value="BPI/LBP"/>
</dbReference>
<dbReference type="FunFam" id="3.15.10.10:FF:000001">
    <property type="entry name" value="phospholipid transfer protein-like"/>
    <property type="match status" value="1"/>
</dbReference>
<feature type="chain" id="PRO_5042079256" evidence="7">
    <location>
        <begin position="26"/>
        <end position="519"/>
    </location>
</feature>
<dbReference type="GO" id="GO:0005615">
    <property type="term" value="C:extracellular space"/>
    <property type="evidence" value="ECO:0007669"/>
    <property type="project" value="InterPro"/>
</dbReference>
<feature type="domain" description="Lipid-binding serum glycoprotein N-terminal" evidence="8">
    <location>
        <begin position="64"/>
        <end position="285"/>
    </location>
</feature>
<feature type="signal peptide" evidence="7">
    <location>
        <begin position="1"/>
        <end position="25"/>
    </location>
</feature>
<evidence type="ECO:0000256" key="3">
    <source>
        <dbReference type="ARBA" id="ARBA00022525"/>
    </source>
</evidence>
<organism evidence="10 11">
    <name type="scientific">Potamilus streckersoni</name>
    <dbReference type="NCBI Taxonomy" id="2493646"/>
    <lineage>
        <taxon>Eukaryota</taxon>
        <taxon>Metazoa</taxon>
        <taxon>Spiralia</taxon>
        <taxon>Lophotrochozoa</taxon>
        <taxon>Mollusca</taxon>
        <taxon>Bivalvia</taxon>
        <taxon>Autobranchia</taxon>
        <taxon>Heteroconchia</taxon>
        <taxon>Palaeoheterodonta</taxon>
        <taxon>Unionida</taxon>
        <taxon>Unionoidea</taxon>
        <taxon>Unionidae</taxon>
        <taxon>Ambleminae</taxon>
        <taxon>Lampsilini</taxon>
        <taxon>Potamilus</taxon>
    </lineage>
</organism>
<dbReference type="SUPFAM" id="SSF55394">
    <property type="entry name" value="Bactericidal permeability-increasing protein, BPI"/>
    <property type="match status" value="2"/>
</dbReference>
<dbReference type="EMBL" id="JAEAOA010001122">
    <property type="protein sequence ID" value="KAK3597544.1"/>
    <property type="molecule type" value="Genomic_DNA"/>
</dbReference>
<evidence type="ECO:0000313" key="11">
    <source>
        <dbReference type="Proteomes" id="UP001195483"/>
    </source>
</evidence>